<keyword evidence="2" id="KW-0238">DNA-binding</keyword>
<accession>A0A316DPQ3</accession>
<organism evidence="2 3">
    <name type="scientific">Tumebacillus permanentifrigoris</name>
    <dbReference type="NCBI Taxonomy" id="378543"/>
    <lineage>
        <taxon>Bacteria</taxon>
        <taxon>Bacillati</taxon>
        <taxon>Bacillota</taxon>
        <taxon>Bacilli</taxon>
        <taxon>Bacillales</taxon>
        <taxon>Alicyclobacillaceae</taxon>
        <taxon>Tumebacillus</taxon>
    </lineage>
</organism>
<reference evidence="2 3" key="1">
    <citation type="submission" date="2018-05" db="EMBL/GenBank/DDBJ databases">
        <title>Genomic Encyclopedia of Type Strains, Phase IV (KMG-IV): sequencing the most valuable type-strain genomes for metagenomic binning, comparative biology and taxonomic classification.</title>
        <authorList>
            <person name="Goeker M."/>
        </authorList>
    </citation>
    <scope>NUCLEOTIDE SEQUENCE [LARGE SCALE GENOMIC DNA]</scope>
    <source>
        <strain evidence="2 3">DSM 18773</strain>
    </source>
</reference>
<dbReference type="AlphaFoldDB" id="A0A316DPQ3"/>
<comment type="caution">
    <text evidence="2">The sequence shown here is derived from an EMBL/GenBank/DDBJ whole genome shotgun (WGS) entry which is preliminary data.</text>
</comment>
<dbReference type="GO" id="GO:0003677">
    <property type="term" value="F:DNA binding"/>
    <property type="evidence" value="ECO:0007669"/>
    <property type="project" value="UniProtKB-KW"/>
</dbReference>
<keyword evidence="3" id="KW-1185">Reference proteome</keyword>
<evidence type="ECO:0000313" key="3">
    <source>
        <dbReference type="Proteomes" id="UP000245634"/>
    </source>
</evidence>
<evidence type="ECO:0000313" key="2">
    <source>
        <dbReference type="EMBL" id="PWK05085.1"/>
    </source>
</evidence>
<protein>
    <submittedName>
        <fullName evidence="2">DNA-binding XRE family transcriptional regulator</fullName>
    </submittedName>
</protein>
<name>A0A316DPQ3_9BACL</name>
<dbReference type="CDD" id="cd00093">
    <property type="entry name" value="HTH_XRE"/>
    <property type="match status" value="1"/>
</dbReference>
<dbReference type="PROSITE" id="PS50943">
    <property type="entry name" value="HTH_CROC1"/>
    <property type="match status" value="1"/>
</dbReference>
<dbReference type="Gene3D" id="1.10.260.40">
    <property type="entry name" value="lambda repressor-like DNA-binding domains"/>
    <property type="match status" value="1"/>
</dbReference>
<evidence type="ECO:0000259" key="1">
    <source>
        <dbReference type="PROSITE" id="PS50943"/>
    </source>
</evidence>
<dbReference type="Proteomes" id="UP000245634">
    <property type="component" value="Unassembled WGS sequence"/>
</dbReference>
<dbReference type="RefSeq" id="WP_109691289.1">
    <property type="nucleotide sequence ID" value="NZ_QGGL01000027.1"/>
</dbReference>
<feature type="domain" description="HTH cro/C1-type" evidence="1">
    <location>
        <begin position="9"/>
        <end position="63"/>
    </location>
</feature>
<dbReference type="InterPro" id="IPR010982">
    <property type="entry name" value="Lambda_DNA-bd_dom_sf"/>
</dbReference>
<gene>
    <name evidence="2" type="ORF">C7459_12717</name>
</gene>
<sequence length="78" mass="9081">MNQDKRTPIKRRRQELGYTQNEIAKQCEISQSHFSEIEKGMKSPSDPVKVKIAAALRSDVQTLFFDCYIAFSDQIQMR</sequence>
<dbReference type="EMBL" id="QGGL01000027">
    <property type="protein sequence ID" value="PWK05085.1"/>
    <property type="molecule type" value="Genomic_DNA"/>
</dbReference>
<dbReference type="SMART" id="SM00530">
    <property type="entry name" value="HTH_XRE"/>
    <property type="match status" value="1"/>
</dbReference>
<proteinExistence type="predicted"/>
<dbReference type="Pfam" id="PF01381">
    <property type="entry name" value="HTH_3"/>
    <property type="match status" value="1"/>
</dbReference>
<dbReference type="InterPro" id="IPR001387">
    <property type="entry name" value="Cro/C1-type_HTH"/>
</dbReference>
<dbReference type="OrthoDB" id="1859224at2"/>
<dbReference type="SUPFAM" id="SSF47413">
    <property type="entry name" value="lambda repressor-like DNA-binding domains"/>
    <property type="match status" value="1"/>
</dbReference>